<gene>
    <name evidence="2" type="ORF">K489DRAFT_419571</name>
</gene>
<evidence type="ECO:0000313" key="2">
    <source>
        <dbReference type="RefSeq" id="XP_033463354.1"/>
    </source>
</evidence>
<dbReference type="GeneID" id="54366012"/>
<sequence length="213" mass="23088">MESACVSALNPLQTACPLERVWLASSNTCIDLLTTVVERISPVLAADNSISCMRSRVCILYCIHQFPAIVCSSESMLCIDSRRAFDHTADAEIEYGMSAPCSHKALNACRNAKIPPFGKSSHAAILPVATHGAIERLHDDHRQEHFAAHGSLLARIASISAAAASRRRKKKLMGERCARPSSSASGLSICFCRSHRDRALTSHIFLSSKDDPG</sequence>
<organism evidence="2">
    <name type="scientific">Dissoconium aciculare CBS 342.82</name>
    <dbReference type="NCBI Taxonomy" id="1314786"/>
    <lineage>
        <taxon>Eukaryota</taxon>
        <taxon>Fungi</taxon>
        <taxon>Dikarya</taxon>
        <taxon>Ascomycota</taxon>
        <taxon>Pezizomycotina</taxon>
        <taxon>Dothideomycetes</taxon>
        <taxon>Dothideomycetidae</taxon>
        <taxon>Mycosphaerellales</taxon>
        <taxon>Dissoconiaceae</taxon>
        <taxon>Dissoconium</taxon>
    </lineage>
</organism>
<accession>A0A6J3MEK8</accession>
<evidence type="ECO:0000313" key="1">
    <source>
        <dbReference type="Proteomes" id="UP000504637"/>
    </source>
</evidence>
<reference evidence="2" key="2">
    <citation type="submission" date="2020-04" db="EMBL/GenBank/DDBJ databases">
        <authorList>
            <consortium name="NCBI Genome Project"/>
        </authorList>
    </citation>
    <scope>NUCLEOTIDE SEQUENCE</scope>
    <source>
        <strain evidence="2">CBS 342.82</strain>
    </source>
</reference>
<reference evidence="2" key="3">
    <citation type="submission" date="2025-08" db="UniProtKB">
        <authorList>
            <consortium name="RefSeq"/>
        </authorList>
    </citation>
    <scope>IDENTIFICATION</scope>
    <source>
        <strain evidence="2">CBS 342.82</strain>
    </source>
</reference>
<dbReference type="Proteomes" id="UP000504637">
    <property type="component" value="Unplaced"/>
</dbReference>
<protein>
    <submittedName>
        <fullName evidence="2">Uncharacterized protein</fullName>
    </submittedName>
</protein>
<proteinExistence type="predicted"/>
<keyword evidence="1" id="KW-1185">Reference proteome</keyword>
<name>A0A6J3MEK8_9PEZI</name>
<dbReference type="AlphaFoldDB" id="A0A6J3MEK8"/>
<reference evidence="2" key="1">
    <citation type="submission" date="2020-01" db="EMBL/GenBank/DDBJ databases">
        <authorList>
            <consortium name="DOE Joint Genome Institute"/>
            <person name="Haridas S."/>
            <person name="Albert R."/>
            <person name="Binder M."/>
            <person name="Bloem J."/>
            <person name="Labutti K."/>
            <person name="Salamov A."/>
            <person name="Andreopoulos B."/>
            <person name="Baker S.E."/>
            <person name="Barry K."/>
            <person name="Bills G."/>
            <person name="Bluhm B.H."/>
            <person name="Cannon C."/>
            <person name="Castanera R."/>
            <person name="Culley D.E."/>
            <person name="Daum C."/>
            <person name="Ezra D."/>
            <person name="Gonzalez J.B."/>
            <person name="Henrissat B."/>
            <person name="Kuo A."/>
            <person name="Liang C."/>
            <person name="Lipzen A."/>
            <person name="Lutzoni F."/>
            <person name="Magnuson J."/>
            <person name="Mondo S."/>
            <person name="Nolan M."/>
            <person name="Ohm R."/>
            <person name="Pangilinan J."/>
            <person name="Park H.-J."/>
            <person name="Ramirez L."/>
            <person name="Alfaro M."/>
            <person name="Sun H."/>
            <person name="Tritt A."/>
            <person name="Yoshinaga Y."/>
            <person name="Zwiers L.-H."/>
            <person name="Turgeon B.G."/>
            <person name="Goodwin S.B."/>
            <person name="Spatafora J.W."/>
            <person name="Crous P.W."/>
            <person name="Grigoriev I.V."/>
        </authorList>
    </citation>
    <scope>NUCLEOTIDE SEQUENCE</scope>
    <source>
        <strain evidence="2">CBS 342.82</strain>
    </source>
</reference>
<dbReference type="RefSeq" id="XP_033463354.1">
    <property type="nucleotide sequence ID" value="XM_033608212.1"/>
</dbReference>